<evidence type="ECO:0000313" key="3">
    <source>
        <dbReference type="Proteomes" id="UP000663722"/>
    </source>
</evidence>
<accession>A0A975BRJ7</accession>
<dbReference type="Proteomes" id="UP000663722">
    <property type="component" value="Chromosome"/>
</dbReference>
<evidence type="ECO:0000259" key="1">
    <source>
        <dbReference type="Pfam" id="PF03235"/>
    </source>
</evidence>
<dbReference type="EMBL" id="CP061800">
    <property type="protein sequence ID" value="QTA90293.1"/>
    <property type="molecule type" value="Genomic_DNA"/>
</dbReference>
<dbReference type="PANTHER" id="PTHR39639:SF1">
    <property type="entry name" value="DUF262 DOMAIN-CONTAINING PROTEIN"/>
    <property type="match status" value="1"/>
</dbReference>
<dbReference type="PANTHER" id="PTHR39639">
    <property type="entry name" value="CHROMOSOME 16, WHOLE GENOME SHOTGUN SEQUENCE"/>
    <property type="match status" value="1"/>
</dbReference>
<feature type="domain" description="GmrSD restriction endonucleases N-terminal" evidence="1">
    <location>
        <begin position="28"/>
        <end position="185"/>
    </location>
</feature>
<proteinExistence type="predicted"/>
<name>A0A975BRJ7_9BACT</name>
<dbReference type="AlphaFoldDB" id="A0A975BRJ7"/>
<sequence>MTLQDEIKKAKKEIVSDGYDMSVGEIISLYKDEEIIINPDFQRLFRWKEEQKTKFIESLLLGIPIPPIFVFQNEDGIWELIDGLQRLSTIFEFVGILRLAEEKTASPISLEGTRFLPSLAGKYWDSTSDQEDNGIGKANQFQIRRARIRVEILKSESDPFAKYELFQRLNTGGTKLSEQEVRNCITVMLNKGFYEWLRDCASDPGFITTVSQTERAAKRQMLMELALRFFIFRNIPYNGKLNVRDYLDNALVKIATDPSFSKKDEGSIFYRTFALFDRSLGEKAFKLWDGSDFKGKSLMSLFEVMAIGVSKNIDQIEQMTQDEQDEFIREKSKALLDNKTFQKYKTNVSGSARLAHLLPIAEAFLKP</sequence>
<dbReference type="Pfam" id="PF03235">
    <property type="entry name" value="GmrSD_N"/>
    <property type="match status" value="1"/>
</dbReference>
<protein>
    <submittedName>
        <fullName evidence="2">DUF262</fullName>
    </submittedName>
</protein>
<reference evidence="2" key="1">
    <citation type="journal article" date="2021" name="Microb. Physiol.">
        <title>Proteogenomic Insights into the Physiology of Marine, Sulfate-Reducing, Filamentous Desulfonema limicola and Desulfonema magnum.</title>
        <authorList>
            <person name="Schnaars V."/>
            <person name="Wohlbrand L."/>
            <person name="Scheve S."/>
            <person name="Hinrichs C."/>
            <person name="Reinhardt R."/>
            <person name="Rabus R."/>
        </authorList>
    </citation>
    <scope>NUCLEOTIDE SEQUENCE</scope>
    <source>
        <strain evidence="2">4be13</strain>
    </source>
</reference>
<evidence type="ECO:0000313" key="2">
    <source>
        <dbReference type="EMBL" id="QTA90293.1"/>
    </source>
</evidence>
<organism evidence="2 3">
    <name type="scientific">Desulfonema magnum</name>
    <dbReference type="NCBI Taxonomy" id="45655"/>
    <lineage>
        <taxon>Bacteria</taxon>
        <taxon>Pseudomonadati</taxon>
        <taxon>Thermodesulfobacteriota</taxon>
        <taxon>Desulfobacteria</taxon>
        <taxon>Desulfobacterales</taxon>
        <taxon>Desulfococcaceae</taxon>
        <taxon>Desulfonema</taxon>
    </lineage>
</organism>
<keyword evidence="3" id="KW-1185">Reference proteome</keyword>
<dbReference type="InterPro" id="IPR004919">
    <property type="entry name" value="GmrSD_N"/>
</dbReference>
<dbReference type="RefSeq" id="WP_207678556.1">
    <property type="nucleotide sequence ID" value="NZ_CP061800.1"/>
</dbReference>
<dbReference type="KEGG" id="dmm:dnm_063540"/>
<gene>
    <name evidence="2" type="ORF">dnm_063540</name>
</gene>